<comment type="caution">
    <text evidence="1">The sequence shown here is derived from an EMBL/GenBank/DDBJ whole genome shotgun (WGS) entry which is preliminary data.</text>
</comment>
<evidence type="ECO:0000313" key="2">
    <source>
        <dbReference type="Proteomes" id="UP001629249"/>
    </source>
</evidence>
<dbReference type="RefSeq" id="WP_408330162.1">
    <property type="nucleotide sequence ID" value="NZ_JAQQFH010000013.1"/>
</dbReference>
<dbReference type="Proteomes" id="UP001629249">
    <property type="component" value="Unassembled WGS sequence"/>
</dbReference>
<evidence type="ECO:0000313" key="1">
    <source>
        <dbReference type="EMBL" id="MFL9886166.1"/>
    </source>
</evidence>
<gene>
    <name evidence="1" type="ORF">PQR66_24210</name>
</gene>
<accession>A0ABW8ZT36</accession>
<protein>
    <submittedName>
        <fullName evidence="1">Uncharacterized protein</fullName>
    </submittedName>
</protein>
<reference evidence="1 2" key="1">
    <citation type="journal article" date="2024" name="Chem. Sci.">
        <title>Discovery of megapolipeptins by genome mining of a Burkholderiales bacteria collection.</title>
        <authorList>
            <person name="Paulo B.S."/>
            <person name="Recchia M.J.J."/>
            <person name="Lee S."/>
            <person name="Fergusson C.H."/>
            <person name="Romanowski S.B."/>
            <person name="Hernandez A."/>
            <person name="Krull N."/>
            <person name="Liu D.Y."/>
            <person name="Cavanagh H."/>
            <person name="Bos A."/>
            <person name="Gray C.A."/>
            <person name="Murphy B.T."/>
            <person name="Linington R.G."/>
            <person name="Eustaquio A.S."/>
        </authorList>
    </citation>
    <scope>NUCLEOTIDE SEQUENCE [LARGE SCALE GENOMIC DNA]</scope>
    <source>
        <strain evidence="1 2">RL16-012-BIC-B</strain>
    </source>
</reference>
<sequence length="55" mass="6173">MHITGENLTTAGNARSKTVDILVDYITDGEFDESCLNTASLAMTMEYCYQPHPRF</sequence>
<keyword evidence="2" id="KW-1185">Reference proteome</keyword>
<proteinExistence type="predicted"/>
<organism evidence="1 2">
    <name type="scientific">Paraburkholderia agricolaris</name>
    <dbReference type="NCBI Taxonomy" id="2152888"/>
    <lineage>
        <taxon>Bacteria</taxon>
        <taxon>Pseudomonadati</taxon>
        <taxon>Pseudomonadota</taxon>
        <taxon>Betaproteobacteria</taxon>
        <taxon>Burkholderiales</taxon>
        <taxon>Burkholderiaceae</taxon>
        <taxon>Paraburkholderia</taxon>
    </lineage>
</organism>
<dbReference type="EMBL" id="JAQQFN010000020">
    <property type="protein sequence ID" value="MFL9886166.1"/>
    <property type="molecule type" value="Genomic_DNA"/>
</dbReference>
<name>A0ABW8ZT36_9BURK</name>